<proteinExistence type="predicted"/>
<evidence type="ECO:0000313" key="2">
    <source>
        <dbReference type="EMBL" id="SKC38510.1"/>
    </source>
</evidence>
<reference evidence="2 3" key="1">
    <citation type="submission" date="2017-02" db="EMBL/GenBank/DDBJ databases">
        <authorList>
            <person name="Peterson S.W."/>
        </authorList>
    </citation>
    <scope>NUCLEOTIDE SEQUENCE [LARGE SCALE GENOMIC DNA]</scope>
    <source>
        <strain evidence="2 3">DSM 21481</strain>
    </source>
</reference>
<dbReference type="EMBL" id="FUZQ01000001">
    <property type="protein sequence ID" value="SKC38510.1"/>
    <property type="molecule type" value="Genomic_DNA"/>
</dbReference>
<evidence type="ECO:0000313" key="3">
    <source>
        <dbReference type="Proteomes" id="UP000189777"/>
    </source>
</evidence>
<dbReference type="RefSeq" id="WP_139820681.1">
    <property type="nucleotide sequence ID" value="NZ_FUZQ01000001.1"/>
</dbReference>
<dbReference type="AlphaFoldDB" id="A0A1T5IHF9"/>
<protein>
    <submittedName>
        <fullName evidence="2">Uncharacterized protein</fullName>
    </submittedName>
</protein>
<accession>A0A1T5IHF9</accession>
<keyword evidence="3" id="KW-1185">Reference proteome</keyword>
<dbReference type="Proteomes" id="UP000189777">
    <property type="component" value="Unassembled WGS sequence"/>
</dbReference>
<sequence length="67" mass="7468">MSESTEPARPAPGSPPNDASARRPRRRVVRQGAEQETVLGETADDRGGHDDNDDRLLRDVPPHWGRR</sequence>
<feature type="compositionally biased region" description="Basic and acidic residues" evidence="1">
    <location>
        <begin position="43"/>
        <end position="61"/>
    </location>
</feature>
<gene>
    <name evidence="2" type="ORF">SAMN04324258_0515</name>
</gene>
<organism evidence="2 3">
    <name type="scientific">Krasilnikoviella flava</name>
    <dbReference type="NCBI Taxonomy" id="526729"/>
    <lineage>
        <taxon>Bacteria</taxon>
        <taxon>Bacillati</taxon>
        <taxon>Actinomycetota</taxon>
        <taxon>Actinomycetes</taxon>
        <taxon>Micrococcales</taxon>
        <taxon>Promicromonosporaceae</taxon>
        <taxon>Krasilnikoviella</taxon>
    </lineage>
</organism>
<name>A0A1T5IHF9_9MICO</name>
<evidence type="ECO:0000256" key="1">
    <source>
        <dbReference type="SAM" id="MobiDB-lite"/>
    </source>
</evidence>
<feature type="region of interest" description="Disordered" evidence="1">
    <location>
        <begin position="1"/>
        <end position="67"/>
    </location>
</feature>